<reference evidence="1" key="1">
    <citation type="submission" date="2018-02" db="EMBL/GenBank/DDBJ databases">
        <authorList>
            <person name="Cohen D.B."/>
            <person name="Kent A.D."/>
        </authorList>
    </citation>
    <scope>NUCLEOTIDE SEQUENCE</scope>
</reference>
<evidence type="ECO:0000313" key="1">
    <source>
        <dbReference type="EMBL" id="SPD21908.1"/>
    </source>
</evidence>
<accession>A0A2N9IBW1</accession>
<dbReference type="AlphaFoldDB" id="A0A2N9IBW1"/>
<protein>
    <submittedName>
        <fullName evidence="1">Uncharacterized protein</fullName>
    </submittedName>
</protein>
<organism evidence="1">
    <name type="scientific">Fagus sylvatica</name>
    <name type="common">Beechnut</name>
    <dbReference type="NCBI Taxonomy" id="28930"/>
    <lineage>
        <taxon>Eukaryota</taxon>
        <taxon>Viridiplantae</taxon>
        <taxon>Streptophyta</taxon>
        <taxon>Embryophyta</taxon>
        <taxon>Tracheophyta</taxon>
        <taxon>Spermatophyta</taxon>
        <taxon>Magnoliopsida</taxon>
        <taxon>eudicotyledons</taxon>
        <taxon>Gunneridae</taxon>
        <taxon>Pentapetalae</taxon>
        <taxon>rosids</taxon>
        <taxon>fabids</taxon>
        <taxon>Fagales</taxon>
        <taxon>Fagaceae</taxon>
        <taxon>Fagus</taxon>
    </lineage>
</organism>
<proteinExistence type="predicted"/>
<dbReference type="EMBL" id="OIVN01005323">
    <property type="protein sequence ID" value="SPD21908.1"/>
    <property type="molecule type" value="Genomic_DNA"/>
</dbReference>
<name>A0A2N9IBW1_FAGSY</name>
<gene>
    <name evidence="1" type="ORF">FSB_LOCUS49790</name>
</gene>
<sequence>MPIPIPIPPTTSPTASISTLIPNPNPTPSMKITNSHDLTTTTTMVWKTCASELEHHIFPFVLIPHQISLSPPLILDGELEHDAWRGEIEGGLLPRAAIRFRWRTMSSAFRTSIIFGRGDDFLLVRSGVMAPSFGWSGEPVWGLSLGFHDGEMGNGGTLILLCVCWI</sequence>